<keyword evidence="1" id="KW-0812">Transmembrane</keyword>
<dbReference type="EMBL" id="JAMTCD010000029">
    <property type="protein sequence ID" value="MCT7943366.1"/>
    <property type="molecule type" value="Genomic_DNA"/>
</dbReference>
<proteinExistence type="predicted"/>
<gene>
    <name evidence="3" type="ORF">NE535_16485</name>
</gene>
<feature type="transmembrane region" description="Helical" evidence="1">
    <location>
        <begin position="29"/>
        <end position="46"/>
    </location>
</feature>
<comment type="caution">
    <text evidence="3">The sequence shown here is derived from an EMBL/GenBank/DDBJ whole genome shotgun (WGS) entry which is preliminary data.</text>
</comment>
<dbReference type="AlphaFoldDB" id="A0A9X3ARB6"/>
<feature type="transmembrane region" description="Helical" evidence="1">
    <location>
        <begin position="82"/>
        <end position="99"/>
    </location>
</feature>
<name>A0A9X3ARB6_9GAMM</name>
<keyword evidence="4" id="KW-1185">Reference proteome</keyword>
<protein>
    <submittedName>
        <fullName evidence="3">Uncharacterized protein</fullName>
    </submittedName>
</protein>
<dbReference type="Proteomes" id="UP001155546">
    <property type="component" value="Unassembled WGS sequence"/>
</dbReference>
<keyword evidence="1" id="KW-0472">Membrane</keyword>
<accession>A0A9X3ARB6</accession>
<keyword evidence="2" id="KW-0732">Signal</keyword>
<feature type="signal peptide" evidence="2">
    <location>
        <begin position="1"/>
        <end position="19"/>
    </location>
</feature>
<keyword evidence="1" id="KW-1133">Transmembrane helix</keyword>
<evidence type="ECO:0000256" key="2">
    <source>
        <dbReference type="SAM" id="SignalP"/>
    </source>
</evidence>
<organism evidence="3 4">
    <name type="scientific">Shewanella holmiensis</name>
    <dbReference type="NCBI Taxonomy" id="2952222"/>
    <lineage>
        <taxon>Bacteria</taxon>
        <taxon>Pseudomonadati</taxon>
        <taxon>Pseudomonadota</taxon>
        <taxon>Gammaproteobacteria</taxon>
        <taxon>Alteromonadales</taxon>
        <taxon>Shewanellaceae</taxon>
        <taxon>Shewanella</taxon>
    </lineage>
</organism>
<feature type="non-terminal residue" evidence="3">
    <location>
        <position position="111"/>
    </location>
</feature>
<feature type="transmembrane region" description="Helical" evidence="1">
    <location>
        <begin position="53"/>
        <end position="70"/>
    </location>
</feature>
<sequence length="111" mass="12547">MNRLLFLVVLAIFPCMANASDPTPLIEMFVEWPLLFMSAILCLFAFLKFKNSLISNLALLLFHLLVLEWLTEVDYMTNNGDMIWLSLIINIIGVGLGFYKISRKSSSDNGA</sequence>
<evidence type="ECO:0000313" key="3">
    <source>
        <dbReference type="EMBL" id="MCT7943366.1"/>
    </source>
</evidence>
<evidence type="ECO:0000256" key="1">
    <source>
        <dbReference type="SAM" id="Phobius"/>
    </source>
</evidence>
<evidence type="ECO:0000313" key="4">
    <source>
        <dbReference type="Proteomes" id="UP001155546"/>
    </source>
</evidence>
<reference evidence="3" key="1">
    <citation type="journal article" date="2023" name="Int. J. Syst. Evol. Microbiol.">
        <title>&lt;i&gt;Shewanella septentrionalis&lt;/i&gt; sp. nov. and &lt;i&gt;Shewanella holmiensis&lt;/i&gt; sp. nov., isolated from Baltic Sea water and sediments.</title>
        <authorList>
            <person name="Martin-Rodriguez A.J."/>
            <person name="Thorell K."/>
            <person name="Joffre E."/>
            <person name="Jensie-Markopoulos S."/>
            <person name="Moore E.R.B."/>
            <person name="Sjoling A."/>
        </authorList>
    </citation>
    <scope>NUCLEOTIDE SEQUENCE</scope>
    <source>
        <strain evidence="3">SP1S2-7</strain>
    </source>
</reference>
<feature type="chain" id="PRO_5040733570" evidence="2">
    <location>
        <begin position="20"/>
        <end position="111"/>
    </location>
</feature>
<dbReference type="RefSeq" id="WP_261299701.1">
    <property type="nucleotide sequence ID" value="NZ_JAMTCD010000029.1"/>
</dbReference>